<dbReference type="InterPro" id="IPR018060">
    <property type="entry name" value="HTH_AraC"/>
</dbReference>
<geneLocation type="plasmid" evidence="6 7">
    <name>megaplasmid</name>
</geneLocation>
<dbReference type="SMART" id="SM00342">
    <property type="entry name" value="HTH_ARAC"/>
    <property type="match status" value="1"/>
</dbReference>
<dbReference type="PROSITE" id="PS01124">
    <property type="entry name" value="HTH_ARAC_FAMILY_2"/>
    <property type="match status" value="1"/>
</dbReference>
<gene>
    <name evidence="6" type="ORF">IHE29_01305</name>
</gene>
<dbReference type="InterPro" id="IPR003313">
    <property type="entry name" value="AraC-bd"/>
</dbReference>
<dbReference type="SUPFAM" id="SSF46689">
    <property type="entry name" value="Homeodomain-like"/>
    <property type="match status" value="2"/>
</dbReference>
<dbReference type="InterPro" id="IPR014710">
    <property type="entry name" value="RmlC-like_jellyroll"/>
</dbReference>
<dbReference type="Gene3D" id="1.10.10.60">
    <property type="entry name" value="Homeodomain-like"/>
    <property type="match status" value="1"/>
</dbReference>
<dbReference type="CDD" id="cd06124">
    <property type="entry name" value="cupin_NimR-like_N"/>
    <property type="match status" value="1"/>
</dbReference>
<evidence type="ECO:0000313" key="7">
    <source>
        <dbReference type="Proteomes" id="UP001493153"/>
    </source>
</evidence>
<dbReference type="InterPro" id="IPR009057">
    <property type="entry name" value="Homeodomain-like_sf"/>
</dbReference>
<protein>
    <submittedName>
        <fullName evidence="6">Helix-turn-helix transcriptional regulator</fullName>
    </submittedName>
</protein>
<dbReference type="PRINTS" id="PR00032">
    <property type="entry name" value="HTHARAC"/>
</dbReference>
<sequence>MLSADIPVLRTDIASHHAPTRGHPIRVRSRPMPASHGFAGHTHPWAQLTYSSRGVLRMTSMNTTWIVPPSRAVYVPPHMPHQVAVIEDAFLRTIYIDGSACPVGLSGCRVVKVSPLMREVIAALDARELPRRREALLCELLLDEMMRSRPLPLGVPLPTEKRPRGLCEAVLVDPAHAQTLEMVAARAGASVRTIARLFRQELGVSFSQWRQQAVLARAIPLLSQGYPLARVARQFGYQSQSAFSAMFRRAFGESPRAFFTRQDGAPGACESQVFEPDEVAGPIGSTWPPAP</sequence>
<dbReference type="Gene3D" id="2.60.120.10">
    <property type="entry name" value="Jelly Rolls"/>
    <property type="match status" value="1"/>
</dbReference>
<name>A0ABZ2PY25_9BURK</name>
<keyword evidence="1" id="KW-0805">Transcription regulation</keyword>
<evidence type="ECO:0000256" key="3">
    <source>
        <dbReference type="ARBA" id="ARBA00023159"/>
    </source>
</evidence>
<keyword evidence="2" id="KW-0238">DNA-binding</keyword>
<accession>A0ABZ2PY25</accession>
<proteinExistence type="predicted"/>
<dbReference type="Pfam" id="PF12833">
    <property type="entry name" value="HTH_18"/>
    <property type="match status" value="1"/>
</dbReference>
<dbReference type="Pfam" id="PF02311">
    <property type="entry name" value="AraC_binding"/>
    <property type="match status" value="1"/>
</dbReference>
<dbReference type="PANTHER" id="PTHR11019:SF159">
    <property type="entry name" value="TRANSCRIPTIONAL REGULATOR-RELATED"/>
    <property type="match status" value="1"/>
</dbReference>
<dbReference type="EMBL" id="CP062175">
    <property type="protein sequence ID" value="WXK38011.1"/>
    <property type="molecule type" value="Genomic_DNA"/>
</dbReference>
<dbReference type="RefSeq" id="WP_013428558.1">
    <property type="nucleotide sequence ID" value="NZ_CP062175.1"/>
</dbReference>
<dbReference type="SUPFAM" id="SSF51182">
    <property type="entry name" value="RmlC-like cupins"/>
    <property type="match status" value="1"/>
</dbReference>
<keyword evidence="7" id="KW-1185">Reference proteome</keyword>
<evidence type="ECO:0000259" key="5">
    <source>
        <dbReference type="PROSITE" id="PS01124"/>
    </source>
</evidence>
<dbReference type="PANTHER" id="PTHR11019">
    <property type="entry name" value="HTH-TYPE TRANSCRIPTIONAL REGULATOR NIMR"/>
    <property type="match status" value="1"/>
</dbReference>
<dbReference type="Proteomes" id="UP001493153">
    <property type="component" value="Plasmid megaplasmid"/>
</dbReference>
<keyword evidence="3" id="KW-0010">Activator</keyword>
<evidence type="ECO:0000313" key="6">
    <source>
        <dbReference type="EMBL" id="WXK38011.1"/>
    </source>
</evidence>
<evidence type="ECO:0000256" key="1">
    <source>
        <dbReference type="ARBA" id="ARBA00023015"/>
    </source>
</evidence>
<dbReference type="InterPro" id="IPR020449">
    <property type="entry name" value="Tscrpt_reg_AraC-type_HTH"/>
</dbReference>
<dbReference type="InterPro" id="IPR011051">
    <property type="entry name" value="RmlC_Cupin_sf"/>
</dbReference>
<organism evidence="6 7">
    <name type="scientific">Mycetohabitans rhizoxinica</name>
    <dbReference type="NCBI Taxonomy" id="412963"/>
    <lineage>
        <taxon>Bacteria</taxon>
        <taxon>Pseudomonadati</taxon>
        <taxon>Pseudomonadota</taxon>
        <taxon>Betaproteobacteria</taxon>
        <taxon>Burkholderiales</taxon>
        <taxon>Burkholderiaceae</taxon>
        <taxon>Mycetohabitans</taxon>
    </lineage>
</organism>
<reference evidence="6 7" key="1">
    <citation type="submission" date="2020-09" db="EMBL/GenBank/DDBJ databases">
        <title>Genome sequences of Mycetohabitans spp.</title>
        <authorList>
            <person name="Carter M.E."/>
            <person name="Carpenter S.C.D."/>
            <person name="Bogdanove A.J."/>
        </authorList>
    </citation>
    <scope>NUCLEOTIDE SEQUENCE [LARGE SCALE GENOMIC DNA]</scope>
    <source>
        <strain evidence="6 7">B12</strain>
        <plasmid evidence="6 7">megaplasmid</plasmid>
    </source>
</reference>
<keyword evidence="6" id="KW-0614">Plasmid</keyword>
<evidence type="ECO:0000256" key="2">
    <source>
        <dbReference type="ARBA" id="ARBA00023125"/>
    </source>
</evidence>
<keyword evidence="4" id="KW-0804">Transcription</keyword>
<evidence type="ECO:0000256" key="4">
    <source>
        <dbReference type="ARBA" id="ARBA00023163"/>
    </source>
</evidence>
<feature type="domain" description="HTH araC/xylS-type" evidence="5">
    <location>
        <begin position="164"/>
        <end position="261"/>
    </location>
</feature>